<reference evidence="2" key="1">
    <citation type="submission" date="2016-11" db="UniProtKB">
        <authorList>
            <consortium name="WormBaseParasite"/>
        </authorList>
    </citation>
    <scope>IDENTIFICATION</scope>
</reference>
<sequence length="311" mass="35977">MFQEQKQKQTLPNSDSKCLMENWVEERLTSGVDDRAKRDILKHGNKGILSLDRFQESDTVTHTDYKRHEVKSQCTQGARSRLQEQELLKQFEREAEEEFSGEAVEPVTASVTKTDFFSREFVSKPPAPTRNHNYEIDQPITFWTEHRDRATGLTQVKARDTPFRRNDAFSQPIGDCMWCSMVASSCISWRLVIAVTPVQEFGTLPVRRWNALAYTNSTHRRDWPLATAARPYLVRPCFHGMRLASVSERRNGDSSFSILSQQSIALTDGPEMDSGMYFAQEPCSILRLRIRRPSSRRQRVWWQAALSRLEL</sequence>
<keyword evidence="1" id="KW-1185">Reference proteome</keyword>
<dbReference type="GO" id="GO:0005737">
    <property type="term" value="C:cytoplasm"/>
    <property type="evidence" value="ECO:0007669"/>
    <property type="project" value="TreeGrafter"/>
</dbReference>
<dbReference type="Proteomes" id="UP000095280">
    <property type="component" value="Unplaced"/>
</dbReference>
<dbReference type="WBParaSite" id="maker-uti_cns_0008450-snap-gene-0.7-mRNA-1">
    <property type="protein sequence ID" value="maker-uti_cns_0008450-snap-gene-0.7-mRNA-1"/>
    <property type="gene ID" value="maker-uti_cns_0008450-snap-gene-0.7"/>
</dbReference>
<dbReference type="InterPro" id="IPR026124">
    <property type="entry name" value="Sperm-assoc_Ag8"/>
</dbReference>
<proteinExistence type="predicted"/>
<organism evidence="1 2">
    <name type="scientific">Macrostomum lignano</name>
    <dbReference type="NCBI Taxonomy" id="282301"/>
    <lineage>
        <taxon>Eukaryota</taxon>
        <taxon>Metazoa</taxon>
        <taxon>Spiralia</taxon>
        <taxon>Lophotrochozoa</taxon>
        <taxon>Platyhelminthes</taxon>
        <taxon>Rhabditophora</taxon>
        <taxon>Macrostomorpha</taxon>
        <taxon>Macrostomida</taxon>
        <taxon>Macrostomidae</taxon>
        <taxon>Macrostomum</taxon>
    </lineage>
</organism>
<accession>A0A1I8HWU8</accession>
<dbReference type="GO" id="GO:0045944">
    <property type="term" value="P:positive regulation of transcription by RNA polymerase II"/>
    <property type="evidence" value="ECO:0007669"/>
    <property type="project" value="TreeGrafter"/>
</dbReference>
<dbReference type="PANTHER" id="PTHR15510">
    <property type="entry name" value="SPERM-ASSOCIATED ANTIGEN 8"/>
    <property type="match status" value="1"/>
</dbReference>
<dbReference type="AlphaFoldDB" id="A0A1I8HWU8"/>
<name>A0A1I8HWU8_9PLAT</name>
<protein>
    <submittedName>
        <fullName evidence="2">Sperm-associated antigen 8-like</fullName>
    </submittedName>
</protein>
<evidence type="ECO:0000313" key="1">
    <source>
        <dbReference type="Proteomes" id="UP000095280"/>
    </source>
</evidence>
<dbReference type="GO" id="GO:0008017">
    <property type="term" value="F:microtubule binding"/>
    <property type="evidence" value="ECO:0007669"/>
    <property type="project" value="InterPro"/>
</dbReference>
<dbReference type="PANTHER" id="PTHR15510:SF5">
    <property type="entry name" value="SPERM-ASSOCIATED ANTIGEN 8"/>
    <property type="match status" value="1"/>
</dbReference>
<evidence type="ECO:0000313" key="2">
    <source>
        <dbReference type="WBParaSite" id="maker-uti_cns_0008450-snap-gene-0.7-mRNA-1"/>
    </source>
</evidence>
<dbReference type="Pfam" id="PF22584">
    <property type="entry name" value="CFAP143"/>
    <property type="match status" value="1"/>
</dbReference>
<dbReference type="GO" id="GO:0005634">
    <property type="term" value="C:nucleus"/>
    <property type="evidence" value="ECO:0007669"/>
    <property type="project" value="TreeGrafter"/>
</dbReference>